<evidence type="ECO:0000259" key="3">
    <source>
        <dbReference type="Pfam" id="PF20155"/>
    </source>
</evidence>
<keyword evidence="2" id="KW-0812">Transmembrane</keyword>
<feature type="transmembrane region" description="Helical" evidence="2">
    <location>
        <begin position="374"/>
        <end position="397"/>
    </location>
</feature>
<dbReference type="RefSeq" id="WP_369602621.1">
    <property type="nucleotide sequence ID" value="NZ_CP154858.1"/>
</dbReference>
<dbReference type="Pfam" id="PF20155">
    <property type="entry name" value="TMP_3"/>
    <property type="match status" value="1"/>
</dbReference>
<dbReference type="NCBIfam" id="TIGR02675">
    <property type="entry name" value="tape_meas_nterm"/>
    <property type="match status" value="1"/>
</dbReference>
<name>A0AB39V0N9_9GAMM</name>
<keyword evidence="2" id="KW-1133">Transmembrane helix</keyword>
<evidence type="ECO:0000256" key="1">
    <source>
        <dbReference type="SAM" id="Coils"/>
    </source>
</evidence>
<proteinExistence type="predicted"/>
<keyword evidence="2" id="KW-0472">Membrane</keyword>
<gene>
    <name evidence="4" type="ORF">AAIA72_06620</name>
</gene>
<evidence type="ECO:0000313" key="4">
    <source>
        <dbReference type="EMBL" id="XDT73636.1"/>
    </source>
</evidence>
<sequence>MARNRAQILITAVDETRRAFRSIEGSLTRLRDQAGRVGDTLRNIGGAIGVGLGLREMAEAADQYKGLQARLQLAVTSQEAFNRADRELFDIAQRNRAPLSATVTLYAKLAPSIRALGRDQRDALTVTEAISQSVALSGASEEAASGALLQFGQALAAGQLRGDEFNSVIEQTPRLAQAIADGLGVPLGALRALAQQGKLTAEVVLDALLGQKERLAQEYAALPDTVSGALTRLRNAFLRAFGERDAGSGFTAGLARAIQFLAAHIDLLIQLAGTALVAALGRMVASIAASMAASRAEAAARLNNLRLIEAEATARLRAARAVLAQATAQGKAATALRADLARAAQEALKARRAVTAAAQGTTLLARAGGLLRGALALLGGPIGLIVTGLGLLATAAFSARDKVVAFGGKTASIGQIVSAAWDLVTEKIGVLVDALTSLVGINDETWASLRETVIDGVNAIGRAVRSFVNGIIGSFNAVGKVVGITAAFLVRRFKRAFSDIAALARALGRDIAAAFKGDFSLRHLKAALRAGRDEMRGFGKALGDAVKESLGRDYVGETARAIAARIRSEQKRQRLFARPQPKGAPSSEDNAARLKLAQAQSDAELRILKEGLAQASRALDRALADRLISIRDYYAQKTAIEQREIDAEIARKQQALAAQRRVLREAGDEKARLDAKGRIAKLEADLIALNNRRAEAEVANARKAAAAERELRDALAQARDELTRLTGTGTDAQRREAIARAYGDLRARLLAENDTAGVSLIDRLVDVKAAQANLDALESKWRLIVERMRNVQEAIRIQQQAGLLTEAQAREQIVRLQRQSAAELEKLLPLMKQAARAIGPEAVARVQAWKNELARTRLVVDEVAVRVKGQVQDAFATMFEQISSGAKSARGAFRDFARSVIASINRIAAQKLAQSLFGNLSGGIGGFVGALFRGFAAGGYVTGPGTSTSDSIPARLSAGEYVINAASVKKVGVAFLDAINGGVFAPRWRGPNLAFATGGLVPNAGRQEKPQVNVRVVNAVDESLVGDFLATPAGEQVITNVIRRNAATVRQYLGS</sequence>
<feature type="domain" description="Tape measure protein N-terminal" evidence="3">
    <location>
        <begin position="55"/>
        <end position="244"/>
    </location>
</feature>
<evidence type="ECO:0000256" key="2">
    <source>
        <dbReference type="SAM" id="Phobius"/>
    </source>
</evidence>
<dbReference type="AlphaFoldDB" id="A0AB39V0N9"/>
<dbReference type="KEGG" id="tcd:AAIA72_06620"/>
<keyword evidence="1" id="KW-0175">Coiled coil</keyword>
<organism evidence="4">
    <name type="scientific">Thermohahella caldifontis</name>
    <dbReference type="NCBI Taxonomy" id="3142973"/>
    <lineage>
        <taxon>Bacteria</taxon>
        <taxon>Pseudomonadati</taxon>
        <taxon>Pseudomonadota</taxon>
        <taxon>Gammaproteobacteria</taxon>
        <taxon>Oceanospirillales</taxon>
        <taxon>Hahellaceae</taxon>
        <taxon>Thermohahella</taxon>
    </lineage>
</organism>
<reference evidence="4" key="1">
    <citation type="submission" date="2024-05" db="EMBL/GenBank/DDBJ databases">
        <title>Genome sequencing of novel strain.</title>
        <authorList>
            <person name="Ganbat D."/>
            <person name="Ganbat S."/>
            <person name="Lee S.-J."/>
        </authorList>
    </citation>
    <scope>NUCLEOTIDE SEQUENCE</scope>
    <source>
        <strain evidence="4">SMD15-11</strain>
    </source>
</reference>
<protein>
    <submittedName>
        <fullName evidence="4">Tape measure protein</fullName>
    </submittedName>
</protein>
<dbReference type="EMBL" id="CP154858">
    <property type="protein sequence ID" value="XDT73636.1"/>
    <property type="molecule type" value="Genomic_DNA"/>
</dbReference>
<feature type="coiled-coil region" evidence="1">
    <location>
        <begin position="672"/>
        <end position="728"/>
    </location>
</feature>
<accession>A0AB39V0N9</accession>
<dbReference type="InterPro" id="IPR013491">
    <property type="entry name" value="Tape_meas_N"/>
</dbReference>